<name>A0A0M3KDB8_ANISI</name>
<evidence type="ECO:0000313" key="3">
    <source>
        <dbReference type="Proteomes" id="UP000267096"/>
    </source>
</evidence>
<reference evidence="4" key="1">
    <citation type="submission" date="2017-02" db="UniProtKB">
        <authorList>
            <consortium name="WormBaseParasite"/>
        </authorList>
    </citation>
    <scope>IDENTIFICATION</scope>
</reference>
<dbReference type="OrthoDB" id="5857581at2759"/>
<gene>
    <name evidence="2" type="ORF">ASIM_LOCUS18365</name>
</gene>
<organism evidence="4">
    <name type="scientific">Anisakis simplex</name>
    <name type="common">Herring worm</name>
    <dbReference type="NCBI Taxonomy" id="6269"/>
    <lineage>
        <taxon>Eukaryota</taxon>
        <taxon>Metazoa</taxon>
        <taxon>Ecdysozoa</taxon>
        <taxon>Nematoda</taxon>
        <taxon>Chromadorea</taxon>
        <taxon>Rhabditida</taxon>
        <taxon>Spirurina</taxon>
        <taxon>Ascaridomorpha</taxon>
        <taxon>Ascaridoidea</taxon>
        <taxon>Anisakidae</taxon>
        <taxon>Anisakis</taxon>
        <taxon>Anisakis simplex complex</taxon>
    </lineage>
</organism>
<feature type="region of interest" description="Disordered" evidence="1">
    <location>
        <begin position="1"/>
        <end position="27"/>
    </location>
</feature>
<dbReference type="EMBL" id="UYRR01035402">
    <property type="protein sequence ID" value="VDK64499.1"/>
    <property type="molecule type" value="Genomic_DNA"/>
</dbReference>
<dbReference type="AlphaFoldDB" id="A0A0M3KDB8"/>
<keyword evidence="3" id="KW-1185">Reference proteome</keyword>
<evidence type="ECO:0000313" key="4">
    <source>
        <dbReference type="WBParaSite" id="ASIM_0001897101-mRNA-1"/>
    </source>
</evidence>
<evidence type="ECO:0000313" key="2">
    <source>
        <dbReference type="EMBL" id="VDK64499.1"/>
    </source>
</evidence>
<proteinExistence type="predicted"/>
<dbReference type="WBParaSite" id="ASIM_0001897101-mRNA-1">
    <property type="protein sequence ID" value="ASIM_0001897101-mRNA-1"/>
    <property type="gene ID" value="ASIM_0001897101"/>
</dbReference>
<accession>A0A0M3KDB8</accession>
<reference evidence="2 3" key="2">
    <citation type="submission" date="2018-11" db="EMBL/GenBank/DDBJ databases">
        <authorList>
            <consortium name="Pathogen Informatics"/>
        </authorList>
    </citation>
    <scope>NUCLEOTIDE SEQUENCE [LARGE SCALE GENOMIC DNA]</scope>
</reference>
<protein>
    <submittedName>
        <fullName evidence="2 4">Uncharacterized protein</fullName>
    </submittedName>
</protein>
<evidence type="ECO:0000256" key="1">
    <source>
        <dbReference type="SAM" id="MobiDB-lite"/>
    </source>
</evidence>
<dbReference type="Proteomes" id="UP000267096">
    <property type="component" value="Unassembled WGS sequence"/>
</dbReference>
<sequence>MDWNKSRSPKNLSAGVHSSGARKQSITAQLTRSARRFSAAVAPQFTKLDAFPLLQKYRSLHLRICDISQ</sequence>